<evidence type="ECO:0000256" key="6">
    <source>
        <dbReference type="ARBA" id="ARBA00012448"/>
    </source>
</evidence>
<keyword evidence="11" id="KW-0328">Glycosyltransferase</keyword>
<evidence type="ECO:0000256" key="8">
    <source>
        <dbReference type="ARBA" id="ARBA00022475"/>
    </source>
</evidence>
<dbReference type="GO" id="GO:0008658">
    <property type="term" value="F:penicillin binding"/>
    <property type="evidence" value="ECO:0007669"/>
    <property type="project" value="InterPro"/>
</dbReference>
<dbReference type="InterPro" id="IPR001264">
    <property type="entry name" value="Glyco_trans_51"/>
</dbReference>
<evidence type="ECO:0000256" key="17">
    <source>
        <dbReference type="ARBA" id="ARBA00022984"/>
    </source>
</evidence>
<dbReference type="Proteomes" id="UP000198577">
    <property type="component" value="Unassembled WGS sequence"/>
</dbReference>
<evidence type="ECO:0000313" key="31">
    <source>
        <dbReference type="EMBL" id="SFQ46589.1"/>
    </source>
</evidence>
<comment type="catalytic activity">
    <reaction evidence="25">
        <text>[GlcNAc-(1-&gt;4)-Mur2Ac(oyl-L-Ala-gamma-D-Glu-L-Lys-D-Ala-D-Ala)](n)-di-trans,octa-cis-undecaprenyl diphosphate + beta-D-GlcNAc-(1-&gt;4)-Mur2Ac(oyl-L-Ala-gamma-D-Glu-L-Lys-D-Ala-D-Ala)-di-trans,octa-cis-undecaprenyl diphosphate = [GlcNAc-(1-&gt;4)-Mur2Ac(oyl-L-Ala-gamma-D-Glu-L-Lys-D-Ala-D-Ala)](n+1)-di-trans,octa-cis-undecaprenyl diphosphate + di-trans,octa-cis-undecaprenyl diphosphate + H(+)</text>
        <dbReference type="Rhea" id="RHEA:23708"/>
        <dbReference type="Rhea" id="RHEA-COMP:9602"/>
        <dbReference type="Rhea" id="RHEA-COMP:9603"/>
        <dbReference type="ChEBI" id="CHEBI:15378"/>
        <dbReference type="ChEBI" id="CHEBI:58405"/>
        <dbReference type="ChEBI" id="CHEBI:60033"/>
        <dbReference type="ChEBI" id="CHEBI:78435"/>
        <dbReference type="EC" id="2.4.99.28"/>
    </reaction>
</comment>
<keyword evidence="15" id="KW-0133">Cell shape</keyword>
<evidence type="ECO:0000256" key="10">
    <source>
        <dbReference type="ARBA" id="ARBA00022670"/>
    </source>
</evidence>
<evidence type="ECO:0000256" key="28">
    <source>
        <dbReference type="SAM" id="Phobius"/>
    </source>
</evidence>
<dbReference type="SUPFAM" id="SSF56601">
    <property type="entry name" value="beta-lactamase/transpeptidase-like"/>
    <property type="match status" value="1"/>
</dbReference>
<evidence type="ECO:0000256" key="27">
    <source>
        <dbReference type="SAM" id="MobiDB-lite"/>
    </source>
</evidence>
<dbReference type="InterPro" id="IPR050396">
    <property type="entry name" value="Glycosyltr_51/Transpeptidase"/>
</dbReference>
<dbReference type="Pfam" id="PF00912">
    <property type="entry name" value="Transgly"/>
    <property type="match status" value="1"/>
</dbReference>
<dbReference type="GO" id="GO:0030288">
    <property type="term" value="C:outer membrane-bounded periplasmic space"/>
    <property type="evidence" value="ECO:0007669"/>
    <property type="project" value="TreeGrafter"/>
</dbReference>
<dbReference type="GO" id="GO:0008360">
    <property type="term" value="P:regulation of cell shape"/>
    <property type="evidence" value="ECO:0007669"/>
    <property type="project" value="UniProtKB-KW"/>
</dbReference>
<evidence type="ECO:0000256" key="24">
    <source>
        <dbReference type="ARBA" id="ARBA00044770"/>
    </source>
</evidence>
<comment type="similarity">
    <text evidence="4">In the C-terminal section; belongs to the transpeptidase family.</text>
</comment>
<evidence type="ECO:0000256" key="7">
    <source>
        <dbReference type="ARBA" id="ARBA00018638"/>
    </source>
</evidence>
<evidence type="ECO:0000256" key="26">
    <source>
        <dbReference type="ARBA" id="ARBA00060592"/>
    </source>
</evidence>
<organism evidence="31 32">
    <name type="scientific">Caldicoprobacter faecalis</name>
    <dbReference type="NCBI Taxonomy" id="937334"/>
    <lineage>
        <taxon>Bacteria</taxon>
        <taxon>Bacillati</taxon>
        <taxon>Bacillota</taxon>
        <taxon>Clostridia</taxon>
        <taxon>Caldicoprobacterales</taxon>
        <taxon>Caldicoprobacteraceae</taxon>
        <taxon>Caldicoprobacter</taxon>
    </lineage>
</organism>
<keyword evidence="14" id="KW-0378">Hydrolase</keyword>
<dbReference type="GO" id="GO:0005886">
    <property type="term" value="C:plasma membrane"/>
    <property type="evidence" value="ECO:0007669"/>
    <property type="project" value="UniProtKB-SubCell"/>
</dbReference>
<dbReference type="GO" id="GO:0006508">
    <property type="term" value="P:proteolysis"/>
    <property type="evidence" value="ECO:0007669"/>
    <property type="project" value="UniProtKB-KW"/>
</dbReference>
<evidence type="ECO:0000256" key="16">
    <source>
        <dbReference type="ARBA" id="ARBA00022968"/>
    </source>
</evidence>
<evidence type="ECO:0000256" key="22">
    <source>
        <dbReference type="ARBA" id="ARBA00023316"/>
    </source>
</evidence>
<dbReference type="SUPFAM" id="SSF53955">
    <property type="entry name" value="Lysozyme-like"/>
    <property type="match status" value="1"/>
</dbReference>
<reference evidence="31 32" key="1">
    <citation type="submission" date="2016-10" db="EMBL/GenBank/DDBJ databases">
        <authorList>
            <person name="de Groot N.N."/>
        </authorList>
    </citation>
    <scope>NUCLEOTIDE SEQUENCE [LARGE SCALE GENOMIC DNA]</scope>
    <source>
        <strain evidence="31 32">DSM 20678</strain>
    </source>
</reference>
<dbReference type="Gene3D" id="3.40.710.10">
    <property type="entry name" value="DD-peptidase/beta-lactamase superfamily"/>
    <property type="match status" value="1"/>
</dbReference>
<dbReference type="PANTHER" id="PTHR32282:SF11">
    <property type="entry name" value="PENICILLIN-BINDING PROTEIN 1B"/>
    <property type="match status" value="1"/>
</dbReference>
<keyword evidence="32" id="KW-1185">Reference proteome</keyword>
<dbReference type="AlphaFoldDB" id="A0A1I5YQT2"/>
<feature type="domain" description="Penicillin-binding protein transpeptidase" evidence="29">
    <location>
        <begin position="345"/>
        <end position="634"/>
    </location>
</feature>
<keyword evidence="22" id="KW-0961">Cell wall biogenesis/degradation</keyword>
<comment type="pathway">
    <text evidence="3">Cell wall biogenesis; peptidoglycan biosynthesis.</text>
</comment>
<evidence type="ECO:0000259" key="30">
    <source>
        <dbReference type="Pfam" id="PF00912"/>
    </source>
</evidence>
<dbReference type="STRING" id="937334.SAMN05444406_1585"/>
<evidence type="ECO:0000256" key="5">
    <source>
        <dbReference type="ARBA" id="ARBA00007739"/>
    </source>
</evidence>
<evidence type="ECO:0000256" key="2">
    <source>
        <dbReference type="ARBA" id="ARBA00004401"/>
    </source>
</evidence>
<keyword evidence="18 28" id="KW-1133">Transmembrane helix</keyword>
<dbReference type="InterPro" id="IPR012338">
    <property type="entry name" value="Beta-lactam/transpept-like"/>
</dbReference>
<protein>
    <recommendedName>
        <fullName evidence="7">Penicillin-binding protein 1A</fullName>
        <ecNumber evidence="24">2.4.99.28</ecNumber>
        <ecNumber evidence="6">3.4.16.4</ecNumber>
    </recommendedName>
</protein>
<feature type="domain" description="Glycosyl transferase family 51" evidence="30">
    <location>
        <begin position="76"/>
        <end position="249"/>
    </location>
</feature>
<dbReference type="InterPro" id="IPR036950">
    <property type="entry name" value="PBP_transglycosylase"/>
</dbReference>
<keyword evidence="12" id="KW-0808">Transferase</keyword>
<keyword evidence="9" id="KW-0121">Carboxypeptidase</keyword>
<comment type="catalytic activity">
    <reaction evidence="23">
        <text>Preferential cleavage: (Ac)2-L-Lys-D-Ala-|-D-Ala. Also transpeptidation of peptidyl-alanyl moieties that are N-acyl substituents of D-alanine.</text>
        <dbReference type="EC" id="3.4.16.4"/>
    </reaction>
</comment>
<evidence type="ECO:0000256" key="11">
    <source>
        <dbReference type="ARBA" id="ARBA00022676"/>
    </source>
</evidence>
<keyword evidence="20" id="KW-0046">Antibiotic resistance</keyword>
<dbReference type="EMBL" id="FOXR01000058">
    <property type="protein sequence ID" value="SFQ46589.1"/>
    <property type="molecule type" value="Genomic_DNA"/>
</dbReference>
<dbReference type="Gene3D" id="2.60.40.10">
    <property type="entry name" value="Immunoglobulins"/>
    <property type="match status" value="1"/>
</dbReference>
<dbReference type="EC" id="3.4.16.4" evidence="6"/>
<dbReference type="OrthoDB" id="9766909at2"/>
<dbReference type="EC" id="2.4.99.28" evidence="24"/>
<evidence type="ECO:0000259" key="29">
    <source>
        <dbReference type="Pfam" id="PF00905"/>
    </source>
</evidence>
<keyword evidence="8" id="KW-1003">Cell membrane</keyword>
<dbReference type="PANTHER" id="PTHR32282">
    <property type="entry name" value="BINDING PROTEIN TRANSPEPTIDASE, PUTATIVE-RELATED"/>
    <property type="match status" value="1"/>
</dbReference>
<comment type="subcellular location">
    <subcellularLocation>
        <location evidence="2">Cell membrane</location>
        <topology evidence="2">Single-pass type II membrane protein</topology>
    </subcellularLocation>
</comment>
<keyword evidence="10" id="KW-0645">Protease</keyword>
<evidence type="ECO:0000256" key="4">
    <source>
        <dbReference type="ARBA" id="ARBA00007090"/>
    </source>
</evidence>
<evidence type="ECO:0000256" key="1">
    <source>
        <dbReference type="ARBA" id="ARBA00002624"/>
    </source>
</evidence>
<dbReference type="InterPro" id="IPR013783">
    <property type="entry name" value="Ig-like_fold"/>
</dbReference>
<dbReference type="NCBIfam" id="TIGR02074">
    <property type="entry name" value="PBP_1a_fam"/>
    <property type="match status" value="1"/>
</dbReference>
<evidence type="ECO:0000256" key="3">
    <source>
        <dbReference type="ARBA" id="ARBA00004752"/>
    </source>
</evidence>
<dbReference type="UniPathway" id="UPA00219"/>
<feature type="transmembrane region" description="Helical" evidence="28">
    <location>
        <begin position="21"/>
        <end position="45"/>
    </location>
</feature>
<dbReference type="GO" id="GO:0009002">
    <property type="term" value="F:serine-type D-Ala-D-Ala carboxypeptidase activity"/>
    <property type="evidence" value="ECO:0007669"/>
    <property type="project" value="UniProtKB-EC"/>
</dbReference>
<keyword evidence="21" id="KW-0511">Multifunctional enzyme</keyword>
<dbReference type="GO" id="GO:0046677">
    <property type="term" value="P:response to antibiotic"/>
    <property type="evidence" value="ECO:0007669"/>
    <property type="project" value="UniProtKB-KW"/>
</dbReference>
<evidence type="ECO:0000256" key="20">
    <source>
        <dbReference type="ARBA" id="ARBA00023251"/>
    </source>
</evidence>
<evidence type="ECO:0000256" key="12">
    <source>
        <dbReference type="ARBA" id="ARBA00022679"/>
    </source>
</evidence>
<accession>A0A1I5YQT2</accession>
<evidence type="ECO:0000256" key="23">
    <source>
        <dbReference type="ARBA" id="ARBA00034000"/>
    </source>
</evidence>
<feature type="region of interest" description="Disordered" evidence="27">
    <location>
        <begin position="803"/>
        <end position="828"/>
    </location>
</feature>
<dbReference type="RefSeq" id="WP_092282872.1">
    <property type="nucleotide sequence ID" value="NZ_FOXR01000058.1"/>
</dbReference>
<comment type="function">
    <text evidence="1">Cell wall formation. Synthesis of cross-linked peptidoglycan from the lipid intermediates. The enzyme has a penicillin-insensitive transglycosylase N-terminal domain (formation of linear glycan strands) and a penicillin-sensitive transpeptidase C-terminal domain (cross-linking of the peptide subunits).</text>
</comment>
<evidence type="ECO:0000256" key="15">
    <source>
        <dbReference type="ARBA" id="ARBA00022960"/>
    </source>
</evidence>
<dbReference type="GO" id="GO:0071555">
    <property type="term" value="P:cell wall organization"/>
    <property type="evidence" value="ECO:0007669"/>
    <property type="project" value="UniProtKB-KW"/>
</dbReference>
<comment type="similarity">
    <text evidence="5">In the N-terminal section; belongs to the glycosyltransferase 51 family.</text>
</comment>
<evidence type="ECO:0000256" key="9">
    <source>
        <dbReference type="ARBA" id="ARBA00022645"/>
    </source>
</evidence>
<evidence type="ECO:0000256" key="13">
    <source>
        <dbReference type="ARBA" id="ARBA00022692"/>
    </source>
</evidence>
<dbReference type="GO" id="GO:0009252">
    <property type="term" value="P:peptidoglycan biosynthetic process"/>
    <property type="evidence" value="ECO:0007669"/>
    <property type="project" value="UniProtKB-UniPathway"/>
</dbReference>
<dbReference type="Gene3D" id="1.10.3810.10">
    <property type="entry name" value="Biosynthetic peptidoglycan transglycosylase-like"/>
    <property type="match status" value="1"/>
</dbReference>
<dbReference type="InterPro" id="IPR001460">
    <property type="entry name" value="PCN-bd_Tpept"/>
</dbReference>
<evidence type="ECO:0000256" key="18">
    <source>
        <dbReference type="ARBA" id="ARBA00022989"/>
    </source>
</evidence>
<evidence type="ECO:0000256" key="14">
    <source>
        <dbReference type="ARBA" id="ARBA00022801"/>
    </source>
</evidence>
<keyword evidence="19 28" id="KW-0472">Membrane</keyword>
<dbReference type="InterPro" id="IPR023346">
    <property type="entry name" value="Lysozyme-like_dom_sf"/>
</dbReference>
<evidence type="ECO:0000256" key="19">
    <source>
        <dbReference type="ARBA" id="ARBA00023136"/>
    </source>
</evidence>
<evidence type="ECO:0000256" key="21">
    <source>
        <dbReference type="ARBA" id="ARBA00023268"/>
    </source>
</evidence>
<sequence length="839" mass="94755">MNQHEPIPSRMSRKRKKNRRSLYRSIAIGMLSFVTGGLMLTAVYLSIIINKWRDVDLTQIENIEQSSFIYDVNDNFITSIYGVENRIKVSLSELPDHVKNAFIAVEDIRFYRHHGFDIKRLFGALIQNIKQGRYAEGASTITQQVVRNAFLTQKKTIHRKLQEIYLAYRLEKLYSKDQILQMYLNLIYFGKGTYGIEAASRLYFGKSAKDLTVAEAALLAGIPKSPSTYSPFNNMEESLKRKDLVIDLMVKYGYLSREEGEKAKAEKLIFAKPSPRSYPHRFFMDMVLEEAADILGVSEEALLTQGYRIYTTLDRQLQKYVEELYSKDELFPRCPASGIPCESALVVLDVPSGEIRAIIGGREYLDGSTVIQKGLNRAIQMPKQPGSAIKPLLVYGPAIEYFGYTPVTFVLDAQAQFGNYKPSNFDGRYRGWVTVREALADSINVPAVRILKDIGIQNGISFAEKFGIPFAEQDRYSLPIALGGFYKGVTPIQLARAYAALADNGRYKDYTTIRRIENSYGITVYQSKPVKKQIMSEEGAFILNDILRSAVENGTATRLKDLNIPLAAKTGTVELPDTAEFAGIDGVKDAWIVAYNPQYVVTVWMGYDNVDRQHYLPPDAVGGKYPAEVAKAIFRYIYQDEKAPAFKKPANIIEVKLDAKALKEQRKAFLASPLTPPAYVITEYFTPETAPTQQSDYWMPPQAPSDFKVTLNDAGLPVISFKPQDTFAAYNIYRLEEDRNTPLFIHQIKRETLDKVEWTDTFVDRGKKYTYFIVPIHPEVETDGQPLQGTPTAHLSVVVPLSAESDGAPQAESTSENIDRADVTPQQSRRKTVYLRLLD</sequence>
<evidence type="ECO:0000313" key="32">
    <source>
        <dbReference type="Proteomes" id="UP000198577"/>
    </source>
</evidence>
<proteinExistence type="inferred from homology"/>
<keyword evidence="16" id="KW-0735">Signal-anchor</keyword>
<evidence type="ECO:0000256" key="25">
    <source>
        <dbReference type="ARBA" id="ARBA00049902"/>
    </source>
</evidence>
<name>A0A1I5YQT2_9FIRM</name>
<dbReference type="FunFam" id="1.10.3810.10:FF:000001">
    <property type="entry name" value="Penicillin-binding protein 1A"/>
    <property type="match status" value="1"/>
</dbReference>
<dbReference type="Pfam" id="PF00905">
    <property type="entry name" value="Transpeptidase"/>
    <property type="match status" value="1"/>
</dbReference>
<keyword evidence="17" id="KW-0573">Peptidoglycan synthesis</keyword>
<gene>
    <name evidence="31" type="ORF">SAMN05444406_1585</name>
</gene>
<comment type="pathway">
    <text evidence="26">Glycan biosynthesis.</text>
</comment>
<keyword evidence="13 28" id="KW-0812">Transmembrane</keyword>
<dbReference type="GO" id="GO:0008955">
    <property type="term" value="F:peptidoglycan glycosyltransferase activity"/>
    <property type="evidence" value="ECO:0007669"/>
    <property type="project" value="UniProtKB-EC"/>
</dbReference>